<dbReference type="EMBL" id="JACYTP010000037">
    <property type="protein sequence ID" value="MBD8515309.1"/>
    <property type="molecule type" value="Genomic_DNA"/>
</dbReference>
<evidence type="ECO:0000313" key="2">
    <source>
        <dbReference type="Proteomes" id="UP000649768"/>
    </source>
</evidence>
<gene>
    <name evidence="1" type="ORF">IFO68_21820</name>
</gene>
<dbReference type="Proteomes" id="UP000649768">
    <property type="component" value="Unassembled WGS sequence"/>
</dbReference>
<keyword evidence="2" id="KW-1185">Reference proteome</keyword>
<accession>A0ABR9BRX8</accession>
<organism evidence="1 2">
    <name type="scientific">Photobacterium arenosum</name>
    <dbReference type="NCBI Taxonomy" id="2774143"/>
    <lineage>
        <taxon>Bacteria</taxon>
        <taxon>Pseudomonadati</taxon>
        <taxon>Pseudomonadota</taxon>
        <taxon>Gammaproteobacteria</taxon>
        <taxon>Vibrionales</taxon>
        <taxon>Vibrionaceae</taxon>
        <taxon>Photobacterium</taxon>
    </lineage>
</organism>
<dbReference type="InterPro" id="IPR025683">
    <property type="entry name" value="Protein_beta"/>
</dbReference>
<reference evidence="1 2" key="1">
    <citation type="submission" date="2020-09" db="EMBL/GenBank/DDBJ databases">
        <title>Photobacterium sp. CAU 1568 isolated from sand of Sido Beach.</title>
        <authorList>
            <person name="Kim W."/>
        </authorList>
    </citation>
    <scope>NUCLEOTIDE SEQUENCE [LARGE SCALE GENOMIC DNA]</scope>
    <source>
        <strain evidence="1 2">CAU 1568</strain>
    </source>
</reference>
<proteinExistence type="predicted"/>
<protein>
    <submittedName>
        <fullName evidence="1">Beta family protein</fullName>
    </submittedName>
</protein>
<evidence type="ECO:0000313" key="1">
    <source>
        <dbReference type="EMBL" id="MBD8515309.1"/>
    </source>
</evidence>
<name>A0ABR9BRX8_9GAMM</name>
<comment type="caution">
    <text evidence="1">The sequence shown here is derived from an EMBL/GenBank/DDBJ whole genome shotgun (WGS) entry which is preliminary data.</text>
</comment>
<dbReference type="Pfam" id="PF14350">
    <property type="entry name" value="Beta_protein"/>
    <property type="match status" value="1"/>
</dbReference>
<sequence>MEVSDLVRTNTKKTLADHLSGFGETLKVSWPLSRPVLIDAENIDHHSTSTYHPIDDITKDAQQSGKSIIPVYSPDYSQNYLIAVQRNCGNGIALRLKLNDYLRGAYHIPTILRNFNFPPTFIDLIIDLEDIKNASIALQQQVIQMCNNLMTQANWRNVIISSTCYPSSQAGIPINQIHLHPREEWQLWSSVIQSQSWIKTPNFSDYPTAASTTASVNPRFMSQTVSIRYSDQNNWIFVKGLPVKGNGWGQTQQLCQLLVNSTYYFGRNYSWGDEYIDDRANNINTSGGSKEWRKVAHTHHLTCTNSDLI</sequence>